<feature type="chain" id="PRO_5042133500" evidence="2">
    <location>
        <begin position="24"/>
        <end position="508"/>
    </location>
</feature>
<evidence type="ECO:0000256" key="2">
    <source>
        <dbReference type="SAM" id="SignalP"/>
    </source>
</evidence>
<dbReference type="AlphaFoldDB" id="A0AAD3HCG1"/>
<name>A0AAD3HCG1_9STRA</name>
<feature type="region of interest" description="Disordered" evidence="1">
    <location>
        <begin position="345"/>
        <end position="364"/>
    </location>
</feature>
<feature type="signal peptide" evidence="2">
    <location>
        <begin position="1"/>
        <end position="23"/>
    </location>
</feature>
<gene>
    <name evidence="3" type="ORF">CTEN210_14617</name>
</gene>
<dbReference type="Proteomes" id="UP001054902">
    <property type="component" value="Unassembled WGS sequence"/>
</dbReference>
<keyword evidence="4" id="KW-1185">Reference proteome</keyword>
<evidence type="ECO:0000313" key="3">
    <source>
        <dbReference type="EMBL" id="GFH58141.1"/>
    </source>
</evidence>
<keyword evidence="2" id="KW-0732">Signal</keyword>
<dbReference type="Gene3D" id="3.40.630.40">
    <property type="entry name" value="Zn-dependent exopeptidases"/>
    <property type="match status" value="1"/>
</dbReference>
<comment type="caution">
    <text evidence="3">The sequence shown here is derived from an EMBL/GenBank/DDBJ whole genome shotgun (WGS) entry which is preliminary data.</text>
</comment>
<evidence type="ECO:0000256" key="1">
    <source>
        <dbReference type="SAM" id="MobiDB-lite"/>
    </source>
</evidence>
<accession>A0AAD3HCG1</accession>
<reference evidence="3 4" key="1">
    <citation type="journal article" date="2021" name="Sci. Rep.">
        <title>The genome of the diatom Chaetoceros tenuissimus carries an ancient integrated fragment of an extant virus.</title>
        <authorList>
            <person name="Hongo Y."/>
            <person name="Kimura K."/>
            <person name="Takaki Y."/>
            <person name="Yoshida Y."/>
            <person name="Baba S."/>
            <person name="Kobayashi G."/>
            <person name="Nagasaki K."/>
            <person name="Hano T."/>
            <person name="Tomaru Y."/>
        </authorList>
    </citation>
    <scope>NUCLEOTIDE SEQUENCE [LARGE SCALE GENOMIC DNA]</scope>
    <source>
        <strain evidence="3 4">NIES-3715</strain>
    </source>
</reference>
<proteinExistence type="predicted"/>
<protein>
    <submittedName>
        <fullName evidence="3">Uncharacterized protein</fullName>
    </submittedName>
</protein>
<dbReference type="EMBL" id="BLLK01000061">
    <property type="protein sequence ID" value="GFH58141.1"/>
    <property type="molecule type" value="Genomic_DNA"/>
</dbReference>
<evidence type="ECO:0000313" key="4">
    <source>
        <dbReference type="Proteomes" id="UP001054902"/>
    </source>
</evidence>
<organism evidence="3 4">
    <name type="scientific">Chaetoceros tenuissimus</name>
    <dbReference type="NCBI Taxonomy" id="426638"/>
    <lineage>
        <taxon>Eukaryota</taxon>
        <taxon>Sar</taxon>
        <taxon>Stramenopiles</taxon>
        <taxon>Ochrophyta</taxon>
        <taxon>Bacillariophyta</taxon>
        <taxon>Coscinodiscophyceae</taxon>
        <taxon>Chaetocerotophycidae</taxon>
        <taxon>Chaetocerotales</taxon>
        <taxon>Chaetocerotaceae</taxon>
        <taxon>Chaetoceros</taxon>
    </lineage>
</organism>
<sequence length="508" mass="56297">MMKICLVRSAFILTIFALAKVSGCKDSFMKATLVRPTGRKIKKNCTWVASRPSTRCTFKHATDFCPETCSDFEPDCESDVRARFKIPFIGWRRCIWVSRQPILRCAIKGISNLCRATCGSLPTSAPTMCSTDALCGADVATTYGPLECDPSGLELMLLDQYSHSDDGETTDVMVRLYGPAEVTQAAALVIVAPHGGDLEPTYMTTRTTDDEVYCPEDDDCVVSSDSYTKEIATKIANSVIENYCKVPYLVINELHRSKMDANRERPEATFDDPEAINAWQNFHDFIQDAQNAIQSQFGTIVNEDDIEGIIGILFDVHGYAGYDWDDSDGGKFIQWGYRLSKETLDQDPSTGHCPVDSDLADSSTRGSFTHARALPDQSLECQVRGPQSLGQRMNELLPMTSDAMCGASLPSFDYQDPKAISSNALYCGDDDGTCHYYSGGFDLEVHERHDWESISGIHMNTVQAELPRCLRWATDESRDTVHDEVANNLSIVLCSFLRDLFGADANTC</sequence>